<evidence type="ECO:0000256" key="1">
    <source>
        <dbReference type="SAM" id="Phobius"/>
    </source>
</evidence>
<evidence type="ECO:0000313" key="3">
    <source>
        <dbReference type="Proteomes" id="UP000632774"/>
    </source>
</evidence>
<keyword evidence="1" id="KW-0812">Transmembrane</keyword>
<name>A0ABR9XCA0_9SPHI</name>
<comment type="caution">
    <text evidence="2">The sequence shown here is derived from an EMBL/GenBank/DDBJ whole genome shotgun (WGS) entry which is preliminary data.</text>
</comment>
<accession>A0ABR9XCA0</accession>
<feature type="transmembrane region" description="Helical" evidence="1">
    <location>
        <begin position="138"/>
        <end position="158"/>
    </location>
</feature>
<sequence length="170" mass="19250">MNSIEEQLWSYIDGTCTAEESAQISRQLAHNPEYQQLYQELMQLHSEFGNLELDEPPMAFTYNVMEQIRTQEASVPLKATINKRIIWGIAAFFILTISVVLIVGLRDINWASSSSTSALKVPAQLNVAKVTGFFSGPWMKGFLFFDVVLGLFLLDGYLRKRTQDKQEGAH</sequence>
<evidence type="ECO:0000313" key="2">
    <source>
        <dbReference type="EMBL" id="MBE9664800.1"/>
    </source>
</evidence>
<feature type="transmembrane region" description="Helical" evidence="1">
    <location>
        <begin position="85"/>
        <end position="105"/>
    </location>
</feature>
<evidence type="ECO:0008006" key="4">
    <source>
        <dbReference type="Google" id="ProtNLM"/>
    </source>
</evidence>
<protein>
    <recommendedName>
        <fullName evidence="4">Zinc-finger domain-containing protein</fullName>
    </recommendedName>
</protein>
<dbReference type="EMBL" id="JADFFM010000001">
    <property type="protein sequence ID" value="MBE9664800.1"/>
    <property type="molecule type" value="Genomic_DNA"/>
</dbReference>
<organism evidence="2 3">
    <name type="scientific">Mucilaginibacter boryungensis</name>
    <dbReference type="NCBI Taxonomy" id="768480"/>
    <lineage>
        <taxon>Bacteria</taxon>
        <taxon>Pseudomonadati</taxon>
        <taxon>Bacteroidota</taxon>
        <taxon>Sphingobacteriia</taxon>
        <taxon>Sphingobacteriales</taxon>
        <taxon>Sphingobacteriaceae</taxon>
        <taxon>Mucilaginibacter</taxon>
    </lineage>
</organism>
<gene>
    <name evidence="2" type="ORF">IRJ18_00410</name>
</gene>
<reference evidence="2 3" key="1">
    <citation type="submission" date="2020-10" db="EMBL/GenBank/DDBJ databases">
        <title>Mucilaginibacter mali sp. nov., isolated from rhizosphere soil of apple orchard.</title>
        <authorList>
            <person name="Lee J.-S."/>
            <person name="Kim H.S."/>
            <person name="Kim J.-S."/>
        </authorList>
    </citation>
    <scope>NUCLEOTIDE SEQUENCE [LARGE SCALE GENOMIC DNA]</scope>
    <source>
        <strain evidence="2 3">KCTC 23157</strain>
    </source>
</reference>
<dbReference type="Proteomes" id="UP000632774">
    <property type="component" value="Unassembled WGS sequence"/>
</dbReference>
<keyword evidence="3" id="KW-1185">Reference proteome</keyword>
<keyword evidence="1" id="KW-1133">Transmembrane helix</keyword>
<proteinExistence type="predicted"/>
<dbReference type="RefSeq" id="WP_194104226.1">
    <property type="nucleotide sequence ID" value="NZ_JADFFM010000001.1"/>
</dbReference>
<keyword evidence="1" id="KW-0472">Membrane</keyword>